<dbReference type="NCBIfam" id="TIGR01784">
    <property type="entry name" value="T_den_put_tspse"/>
    <property type="match status" value="1"/>
</dbReference>
<dbReference type="AlphaFoldDB" id="A0A098B967"/>
<organism evidence="1">
    <name type="scientific">Desulfitobacterium hafniense</name>
    <name type="common">Desulfitobacterium frappieri</name>
    <dbReference type="NCBI Taxonomy" id="49338"/>
    <lineage>
        <taxon>Bacteria</taxon>
        <taxon>Bacillati</taxon>
        <taxon>Bacillota</taxon>
        <taxon>Clostridia</taxon>
        <taxon>Eubacteriales</taxon>
        <taxon>Desulfitobacteriaceae</taxon>
        <taxon>Desulfitobacterium</taxon>
    </lineage>
</organism>
<name>A0A098B967_DESHA</name>
<dbReference type="Pfam" id="PF12784">
    <property type="entry name" value="PDDEXK_2"/>
    <property type="match status" value="1"/>
</dbReference>
<reference evidence="1" key="1">
    <citation type="submission" date="2014-07" db="EMBL/GenBank/DDBJ databases">
        <authorList>
            <person name="Hornung V.Bastian."/>
        </authorList>
    </citation>
    <scope>NUCLEOTIDE SEQUENCE</scope>
    <source>
        <strain evidence="1">PCE-S</strain>
    </source>
</reference>
<accession>A0A098B967</accession>
<evidence type="ECO:0000313" key="1">
    <source>
        <dbReference type="EMBL" id="CDX04396.1"/>
    </source>
</evidence>
<dbReference type="PATRIC" id="fig|49338.4.peg.4853"/>
<evidence type="ECO:0008006" key="2">
    <source>
        <dbReference type="Google" id="ProtNLM"/>
    </source>
</evidence>
<gene>
    <name evidence="1" type="ORF">DPCES_4510</name>
</gene>
<dbReference type="InterPro" id="IPR010106">
    <property type="entry name" value="RpnA"/>
</dbReference>
<proteinExistence type="predicted"/>
<sequence>MSEPAIRKALTAEEIFLKQDKERYLYEMREKALLDHVSAIEGAKEEGVAEGIAKGIAEGKAQANHEIALKLLEMKLPLSDIVKATGLTEEEIRKLH</sequence>
<protein>
    <recommendedName>
        <fullName evidence="2">Transposase</fullName>
    </recommendedName>
</protein>
<dbReference type="EMBL" id="LK996017">
    <property type="protein sequence ID" value="CDX04396.1"/>
    <property type="molecule type" value="Genomic_DNA"/>
</dbReference>